<protein>
    <submittedName>
        <fullName evidence="2">Uncharacterized protein</fullName>
    </submittedName>
</protein>
<evidence type="ECO:0000313" key="2">
    <source>
        <dbReference type="EMBL" id="CAL1291921.1"/>
    </source>
</evidence>
<sequence length="81" mass="8768">MTEPTGMPSTPRRATMEVMGTRTPARPSRSTDTAATTAELPSPYSCTTPTGSQPTRLQCMPDLLTIPICIENVPRLFTSLQ</sequence>
<comment type="caution">
    <text evidence="2">The sequence shown here is derived from an EMBL/GenBank/DDBJ whole genome shotgun (WGS) entry which is preliminary data.</text>
</comment>
<dbReference type="EMBL" id="CAXIEN010000295">
    <property type="protein sequence ID" value="CAL1291921.1"/>
    <property type="molecule type" value="Genomic_DNA"/>
</dbReference>
<organism evidence="2 3">
    <name type="scientific">Larinioides sclopetarius</name>
    <dbReference type="NCBI Taxonomy" id="280406"/>
    <lineage>
        <taxon>Eukaryota</taxon>
        <taxon>Metazoa</taxon>
        <taxon>Ecdysozoa</taxon>
        <taxon>Arthropoda</taxon>
        <taxon>Chelicerata</taxon>
        <taxon>Arachnida</taxon>
        <taxon>Araneae</taxon>
        <taxon>Araneomorphae</taxon>
        <taxon>Entelegynae</taxon>
        <taxon>Araneoidea</taxon>
        <taxon>Araneidae</taxon>
        <taxon>Larinioides</taxon>
    </lineage>
</organism>
<evidence type="ECO:0000313" key="3">
    <source>
        <dbReference type="Proteomes" id="UP001497382"/>
    </source>
</evidence>
<keyword evidence="3" id="KW-1185">Reference proteome</keyword>
<feature type="region of interest" description="Disordered" evidence="1">
    <location>
        <begin position="1"/>
        <end position="52"/>
    </location>
</feature>
<name>A0AAV2B7T7_9ARAC</name>
<evidence type="ECO:0000256" key="1">
    <source>
        <dbReference type="SAM" id="MobiDB-lite"/>
    </source>
</evidence>
<accession>A0AAV2B7T7</accession>
<reference evidence="2 3" key="1">
    <citation type="submission" date="2024-04" db="EMBL/GenBank/DDBJ databases">
        <authorList>
            <person name="Rising A."/>
            <person name="Reimegard J."/>
            <person name="Sonavane S."/>
            <person name="Akerstrom W."/>
            <person name="Nylinder S."/>
            <person name="Hedman E."/>
            <person name="Kallberg Y."/>
        </authorList>
    </citation>
    <scope>NUCLEOTIDE SEQUENCE [LARGE SCALE GENOMIC DNA]</scope>
</reference>
<dbReference type="AlphaFoldDB" id="A0AAV2B7T7"/>
<proteinExistence type="predicted"/>
<gene>
    <name evidence="2" type="ORF">LARSCL_LOCUS17365</name>
</gene>
<dbReference type="Proteomes" id="UP001497382">
    <property type="component" value="Unassembled WGS sequence"/>
</dbReference>